<sequence length="284" mass="31266">MPKLITWNMQSARTAQGGADLDRVVATLSRFSHFDVLCLQEVACGYEARDGSPLGDQFKGLALRLPGYNLATCTTLDTLAPEGSRRRIGTMIFSRYRILQVLRHSLPWPPDPEVMSMPRSALEVTLQTPCGLLRVLSVHLEYFSLVQRMAQVERLRELHREAVLHARTPRPGEPEAGPFEALPRAAHAILLGDFNMLPGSPEYARLLAPFADGTPALRDAWSLTQPGRRHAPTVGLHDDNPDADAPFTFDFAFVSAGLAERVGRVRVDAAETGSDHQALLLELA</sequence>
<evidence type="ECO:0000313" key="3">
    <source>
        <dbReference type="Proteomes" id="UP001595665"/>
    </source>
</evidence>
<feature type="domain" description="Endonuclease/exonuclease/phosphatase" evidence="1">
    <location>
        <begin position="5"/>
        <end position="276"/>
    </location>
</feature>
<dbReference type="PANTHER" id="PTHR14859">
    <property type="entry name" value="CALCOFLUOR WHITE HYPERSENSITIVE PROTEIN PRECURSOR"/>
    <property type="match status" value="1"/>
</dbReference>
<dbReference type="Proteomes" id="UP001595665">
    <property type="component" value="Unassembled WGS sequence"/>
</dbReference>
<dbReference type="SUPFAM" id="SSF56219">
    <property type="entry name" value="DNase I-like"/>
    <property type="match status" value="1"/>
</dbReference>
<comment type="caution">
    <text evidence="2">The sequence shown here is derived from an EMBL/GenBank/DDBJ whole genome shotgun (WGS) entry which is preliminary data.</text>
</comment>
<keyword evidence="2" id="KW-0378">Hydrolase</keyword>
<keyword evidence="2" id="KW-0255">Endonuclease</keyword>
<gene>
    <name evidence="2" type="ORF">ACFOPH_03895</name>
</gene>
<dbReference type="InterPro" id="IPR036691">
    <property type="entry name" value="Endo/exonu/phosph_ase_sf"/>
</dbReference>
<evidence type="ECO:0000313" key="2">
    <source>
        <dbReference type="EMBL" id="MFC3457384.1"/>
    </source>
</evidence>
<dbReference type="InterPro" id="IPR005135">
    <property type="entry name" value="Endo/exonuclease/phosphatase"/>
</dbReference>
<keyword evidence="2" id="KW-0540">Nuclease</keyword>
<dbReference type="RefSeq" id="WP_379733650.1">
    <property type="nucleotide sequence ID" value="NZ_JBHRVV010000001.1"/>
</dbReference>
<dbReference type="InterPro" id="IPR051916">
    <property type="entry name" value="GPI-anchor_lipid_remodeler"/>
</dbReference>
<proteinExistence type="predicted"/>
<protein>
    <submittedName>
        <fullName evidence="2">Endonuclease/exonuclease/phosphatase family protein</fullName>
    </submittedName>
</protein>
<dbReference type="PANTHER" id="PTHR14859:SF0">
    <property type="entry name" value="ENDONUCLEASE_EXONUCLEASE_PHOSPHATASE FAMILY PROTEIN, EXPRESSED"/>
    <property type="match status" value="1"/>
</dbReference>
<dbReference type="GO" id="GO:0004519">
    <property type="term" value="F:endonuclease activity"/>
    <property type="evidence" value="ECO:0007669"/>
    <property type="project" value="UniProtKB-KW"/>
</dbReference>
<accession>A0ABV7PDY4</accession>
<evidence type="ECO:0000259" key="1">
    <source>
        <dbReference type="Pfam" id="PF03372"/>
    </source>
</evidence>
<dbReference type="EMBL" id="JBHRVV010000001">
    <property type="protein sequence ID" value="MFC3457384.1"/>
    <property type="molecule type" value="Genomic_DNA"/>
</dbReference>
<organism evidence="2 3">
    <name type="scientific">Massilia haematophila</name>
    <dbReference type="NCBI Taxonomy" id="457923"/>
    <lineage>
        <taxon>Bacteria</taxon>
        <taxon>Pseudomonadati</taxon>
        <taxon>Pseudomonadota</taxon>
        <taxon>Betaproteobacteria</taxon>
        <taxon>Burkholderiales</taxon>
        <taxon>Oxalobacteraceae</taxon>
        <taxon>Telluria group</taxon>
        <taxon>Massilia</taxon>
    </lineage>
</organism>
<dbReference type="Pfam" id="PF03372">
    <property type="entry name" value="Exo_endo_phos"/>
    <property type="match status" value="1"/>
</dbReference>
<dbReference type="Gene3D" id="3.60.10.10">
    <property type="entry name" value="Endonuclease/exonuclease/phosphatase"/>
    <property type="match status" value="1"/>
</dbReference>
<keyword evidence="3" id="KW-1185">Reference proteome</keyword>
<name>A0ABV7PDY4_9BURK</name>
<reference evidence="3" key="1">
    <citation type="journal article" date="2019" name="Int. J. Syst. Evol. Microbiol.">
        <title>The Global Catalogue of Microorganisms (GCM) 10K type strain sequencing project: providing services to taxonomists for standard genome sequencing and annotation.</title>
        <authorList>
            <consortium name="The Broad Institute Genomics Platform"/>
            <consortium name="The Broad Institute Genome Sequencing Center for Infectious Disease"/>
            <person name="Wu L."/>
            <person name="Ma J."/>
        </authorList>
    </citation>
    <scope>NUCLEOTIDE SEQUENCE [LARGE SCALE GENOMIC DNA]</scope>
    <source>
        <strain evidence="3">CCM 7480</strain>
    </source>
</reference>